<evidence type="ECO:0000256" key="2">
    <source>
        <dbReference type="SAM" id="Phobius"/>
    </source>
</evidence>
<dbReference type="Proteomes" id="UP000183567">
    <property type="component" value="Unassembled WGS sequence"/>
</dbReference>
<organism evidence="3 4">
    <name type="scientific">Rhizopogon vesiculosus</name>
    <dbReference type="NCBI Taxonomy" id="180088"/>
    <lineage>
        <taxon>Eukaryota</taxon>
        <taxon>Fungi</taxon>
        <taxon>Dikarya</taxon>
        <taxon>Basidiomycota</taxon>
        <taxon>Agaricomycotina</taxon>
        <taxon>Agaricomycetes</taxon>
        <taxon>Agaricomycetidae</taxon>
        <taxon>Boletales</taxon>
        <taxon>Suillineae</taxon>
        <taxon>Rhizopogonaceae</taxon>
        <taxon>Rhizopogon</taxon>
    </lineage>
</organism>
<feature type="transmembrane region" description="Helical" evidence="2">
    <location>
        <begin position="124"/>
        <end position="145"/>
    </location>
</feature>
<dbReference type="AlphaFoldDB" id="A0A1J8Q152"/>
<reference evidence="3 4" key="1">
    <citation type="submission" date="2016-03" db="EMBL/GenBank/DDBJ databases">
        <title>Comparative genomics of the ectomycorrhizal sister species Rhizopogon vinicolor and Rhizopogon vesiculosus (Basidiomycota: Boletales) reveals a divergence of the mating type B locus.</title>
        <authorList>
            <person name="Mujic A.B."/>
            <person name="Kuo A."/>
            <person name="Tritt A."/>
            <person name="Lipzen A."/>
            <person name="Chen C."/>
            <person name="Johnson J."/>
            <person name="Sharma A."/>
            <person name="Barry K."/>
            <person name="Grigoriev I.V."/>
            <person name="Spatafora J.W."/>
        </authorList>
    </citation>
    <scope>NUCLEOTIDE SEQUENCE [LARGE SCALE GENOMIC DNA]</scope>
    <source>
        <strain evidence="3 4">AM-OR11-056</strain>
    </source>
</reference>
<dbReference type="EMBL" id="LVVM01003199">
    <property type="protein sequence ID" value="OJA15302.1"/>
    <property type="molecule type" value="Genomic_DNA"/>
</dbReference>
<protein>
    <submittedName>
        <fullName evidence="3">Uncharacterized protein</fullName>
    </submittedName>
</protein>
<comment type="caution">
    <text evidence="3">The sequence shown here is derived from an EMBL/GenBank/DDBJ whole genome shotgun (WGS) entry which is preliminary data.</text>
</comment>
<feature type="compositionally biased region" description="Polar residues" evidence="1">
    <location>
        <begin position="206"/>
        <end position="218"/>
    </location>
</feature>
<gene>
    <name evidence="3" type="ORF">AZE42_00954</name>
</gene>
<evidence type="ECO:0000313" key="3">
    <source>
        <dbReference type="EMBL" id="OJA15302.1"/>
    </source>
</evidence>
<keyword evidence="2" id="KW-0472">Membrane</keyword>
<keyword evidence="2" id="KW-0812">Transmembrane</keyword>
<proteinExistence type="predicted"/>
<feature type="region of interest" description="Disordered" evidence="1">
    <location>
        <begin position="202"/>
        <end position="248"/>
    </location>
</feature>
<evidence type="ECO:0000313" key="4">
    <source>
        <dbReference type="Proteomes" id="UP000183567"/>
    </source>
</evidence>
<feature type="compositionally biased region" description="Basic and acidic residues" evidence="1">
    <location>
        <begin position="219"/>
        <end position="238"/>
    </location>
</feature>
<sequence length="260" mass="28596">MRTPCRHFDLADYSQDSVHIHFRCRQFNNSKCFHFADDQSHGTLGVETLGSFVHARPVTCSPNTPAMSFDFVILVMTTFALGKRFRHEALSSLIFRNGLVYFLITSTCNAVPAVLAVLNFNDEMNVIATVPAAVVSAIAAFRAVIRLNAFNASKREKIHNNLSLGDRISTPSLGHGSPTGLVSFLPSYKTMKPEVHVIAERITTDELGSSQSATSKSPYSHERDSDRASINIDSKHPGDCYGDSRSTIQQPQHIHFGSAV</sequence>
<feature type="transmembrane region" description="Helical" evidence="2">
    <location>
        <begin position="94"/>
        <end position="118"/>
    </location>
</feature>
<keyword evidence="4" id="KW-1185">Reference proteome</keyword>
<keyword evidence="2" id="KW-1133">Transmembrane helix</keyword>
<accession>A0A1J8Q152</accession>
<name>A0A1J8Q152_9AGAM</name>
<dbReference type="OrthoDB" id="3197626at2759"/>
<evidence type="ECO:0000256" key="1">
    <source>
        <dbReference type="SAM" id="MobiDB-lite"/>
    </source>
</evidence>